<dbReference type="Pfam" id="PF18220">
    <property type="entry name" value="BspA_v"/>
    <property type="match status" value="1"/>
</dbReference>
<keyword evidence="1" id="KW-0175">Coiled coil</keyword>
<comment type="caution">
    <text evidence="4">The sequence shown here is derived from an EMBL/GenBank/DDBJ whole genome shotgun (WGS) entry which is preliminary data.</text>
</comment>
<organism evidence="4 5">
    <name type="scientific">Streptococcus iniae</name>
    <name type="common">Streptococcus shiloi</name>
    <dbReference type="NCBI Taxonomy" id="1346"/>
    <lineage>
        <taxon>Bacteria</taxon>
        <taxon>Bacillati</taxon>
        <taxon>Bacillota</taxon>
        <taxon>Bacilli</taxon>
        <taxon>Lactobacillales</taxon>
        <taxon>Streptococcaceae</taxon>
        <taxon>Streptococcus</taxon>
    </lineage>
</organism>
<gene>
    <name evidence="4" type="ORF">DIY07_03275</name>
</gene>
<feature type="domain" description="Adhesin BspA variable" evidence="3">
    <location>
        <begin position="475"/>
        <end position="535"/>
    </location>
</feature>
<name>A0A3L8GVQ6_STRIN</name>
<evidence type="ECO:0000256" key="2">
    <source>
        <dbReference type="SAM" id="SignalP"/>
    </source>
</evidence>
<feature type="chain" id="PRO_5018036437" description="Adhesin BspA variable domain-containing protein" evidence="2">
    <location>
        <begin position="39"/>
        <end position="707"/>
    </location>
</feature>
<feature type="signal peptide" evidence="2">
    <location>
        <begin position="1"/>
        <end position="38"/>
    </location>
</feature>
<accession>A0A3L8GVQ6</accession>
<evidence type="ECO:0000313" key="5">
    <source>
        <dbReference type="Proteomes" id="UP000269148"/>
    </source>
</evidence>
<reference evidence="4 5" key="1">
    <citation type="submission" date="2018-06" db="EMBL/GenBank/DDBJ databases">
        <title>Mutators as drivers of adaptation in pathogenic bacteria and a risk factor for host jumps and vaccine escape.</title>
        <authorList>
            <person name="Barnes A.C."/>
            <person name="Silayeva O."/>
        </authorList>
    </citation>
    <scope>NUCLEOTIDE SEQUENCE [LARGE SCALE GENOMIC DNA]</scope>
    <source>
        <strain evidence="4 5">QMA0445</strain>
    </source>
</reference>
<dbReference type="SMR" id="A0A3L8GVQ6"/>
<dbReference type="Proteomes" id="UP000269148">
    <property type="component" value="Unassembled WGS sequence"/>
</dbReference>
<dbReference type="OrthoDB" id="2218823at2"/>
<feature type="coiled-coil region" evidence="1">
    <location>
        <begin position="177"/>
        <end position="456"/>
    </location>
</feature>
<dbReference type="RefSeq" id="WP_121791997.1">
    <property type="nucleotide sequence ID" value="NZ_CP158020.1"/>
</dbReference>
<evidence type="ECO:0000256" key="1">
    <source>
        <dbReference type="SAM" id="Coils"/>
    </source>
</evidence>
<dbReference type="EMBL" id="QLQD01000034">
    <property type="protein sequence ID" value="RLU57769.1"/>
    <property type="molecule type" value="Genomic_DNA"/>
</dbReference>
<protein>
    <recommendedName>
        <fullName evidence="3">Adhesin BspA variable domain-containing protein</fullName>
    </recommendedName>
</protein>
<evidence type="ECO:0000259" key="3">
    <source>
        <dbReference type="Pfam" id="PF18220"/>
    </source>
</evidence>
<dbReference type="InterPro" id="IPR021197">
    <property type="entry name" value="Cross-wall-target_lipo_motif"/>
</dbReference>
<sequence>MKQMETKGYGYFRKTKAYGLVCGITLAGALMLGSTAFADDTITLNPATNLTTLQTPPTADQTQLARQAGHQSGELVSDVTSAELEQAVTAAQEAGVDVKQSDKVTHDSLSAAQTDLEKQTETVREATAKQETNTTAINQALAENKAIDQANRDEKARVDAINAKGEADIKAKNAAGQAQVEAQNKQAQEAADAENARLKADYEAKLTEIEHIKAENEAIRKRNQQASQATHQANQAAQAAYQEKLAEIERIKAENAAIRQRNAKAQQEAERQNQELQAAYEAKLAEIKQIEAENAAIRQRNEQAGQATNQTNQEAQAAYQQKLAEIERIKAENAAIRDRNQKAQQEAERQNQALQAAYEAKLAEIKQIEAENAAIRKRNEQAGQATHQANQETQAAYQEKLAEIERIKAENAVIRQRNEQAQAAVDQKNQQLRTAYEAQLSAYQKAVQAKKEAENKAIDQVVFGIDAKDNGVDNAEYGNSIMTVTTQPDGSFVFKHDMIDGKKTIGHGTLTGKINHHYEANKDGSITAYIDSVTFDTQVLAPFVIRDKTMLVNKDVNQDNLKTFNIYGKRILVGFVPVERAEFANALRVFNMDTNEYLSRHSKGKHDDLSLDEMFEKMDNDEKFGYDPTGIPSHEEKLMLIETLEELIDVVYQRNEKYGKILKLIYQDVTISKQEIIEKLGLKKTQGYDAIKKAHALAKEVYNELNQ</sequence>
<evidence type="ECO:0000313" key="4">
    <source>
        <dbReference type="EMBL" id="RLU57769.1"/>
    </source>
</evidence>
<dbReference type="AlphaFoldDB" id="A0A3L8GVQ6"/>
<keyword evidence="2" id="KW-0732">Signal</keyword>
<dbReference type="InterPro" id="IPR041237">
    <property type="entry name" value="BspA_v"/>
</dbReference>
<proteinExistence type="predicted"/>
<dbReference type="NCBIfam" id="TIGR03726">
    <property type="entry name" value="strep_RK_lipo"/>
    <property type="match status" value="1"/>
</dbReference>